<dbReference type="SUPFAM" id="SSF52833">
    <property type="entry name" value="Thioredoxin-like"/>
    <property type="match status" value="3"/>
</dbReference>
<dbReference type="FunFam" id="1.20.1050.10:FF:000041">
    <property type="entry name" value="Lambda class glutathione S-transferase"/>
    <property type="match status" value="3"/>
</dbReference>
<comment type="catalytic activity">
    <reaction evidence="3">
        <text>RX + glutathione = an S-substituted glutathione + a halide anion + H(+)</text>
        <dbReference type="Rhea" id="RHEA:16437"/>
        <dbReference type="ChEBI" id="CHEBI:15378"/>
        <dbReference type="ChEBI" id="CHEBI:16042"/>
        <dbReference type="ChEBI" id="CHEBI:17792"/>
        <dbReference type="ChEBI" id="CHEBI:57925"/>
        <dbReference type="ChEBI" id="CHEBI:90779"/>
        <dbReference type="EC" id="2.5.1.18"/>
    </reaction>
</comment>
<dbReference type="SFLD" id="SFLDG00358">
    <property type="entry name" value="Main_(cytGST)"/>
    <property type="match status" value="2"/>
</dbReference>
<evidence type="ECO:0000256" key="1">
    <source>
        <dbReference type="ARBA" id="ARBA00012452"/>
    </source>
</evidence>
<evidence type="ECO:0000256" key="4">
    <source>
        <dbReference type="ARBA" id="ARBA00060732"/>
    </source>
</evidence>
<dbReference type="GO" id="GO:0004364">
    <property type="term" value="F:glutathione transferase activity"/>
    <property type="evidence" value="ECO:0007669"/>
    <property type="project" value="UniProtKB-EC"/>
</dbReference>
<keyword evidence="8" id="KW-1185">Reference proteome</keyword>
<proteinExistence type="inferred from homology"/>
<dbReference type="Proteomes" id="UP000796880">
    <property type="component" value="Unassembled WGS sequence"/>
</dbReference>
<evidence type="ECO:0000259" key="5">
    <source>
        <dbReference type="PROSITE" id="PS50404"/>
    </source>
</evidence>
<gene>
    <name evidence="7" type="ORF">FNV43_RR15985</name>
</gene>
<dbReference type="InterPro" id="IPR040079">
    <property type="entry name" value="Glutathione_S-Trfase"/>
</dbReference>
<dbReference type="GO" id="GO:0009636">
    <property type="term" value="P:response to toxic substance"/>
    <property type="evidence" value="ECO:0007669"/>
    <property type="project" value="UniProtKB-KW"/>
</dbReference>
<dbReference type="Gene3D" id="1.20.1050.10">
    <property type="match status" value="3"/>
</dbReference>
<reference evidence="7" key="1">
    <citation type="submission" date="2020-03" db="EMBL/GenBank/DDBJ databases">
        <title>A high-quality chromosome-level genome assembly of a woody plant with both climbing and erect habits, Rhamnella rubrinervis.</title>
        <authorList>
            <person name="Lu Z."/>
            <person name="Yang Y."/>
            <person name="Zhu X."/>
            <person name="Sun Y."/>
        </authorList>
    </citation>
    <scope>NUCLEOTIDE SEQUENCE</scope>
    <source>
        <strain evidence="7">BYM</strain>
        <tissue evidence="7">Leaf</tissue>
    </source>
</reference>
<evidence type="ECO:0000313" key="8">
    <source>
        <dbReference type="Proteomes" id="UP000796880"/>
    </source>
</evidence>
<dbReference type="SFLD" id="SFLDS00019">
    <property type="entry name" value="Glutathione_Transferase_(cytos"/>
    <property type="match status" value="2"/>
</dbReference>
<dbReference type="EC" id="2.5.1.18" evidence="1"/>
<dbReference type="AlphaFoldDB" id="A0A8K0E9V7"/>
<feature type="domain" description="GST C-terminal" evidence="6">
    <location>
        <begin position="523"/>
        <end position="646"/>
    </location>
</feature>
<sequence>MASLYVHEDLPPVLGLTSNPPPVFDGTTRLYTYFPCPFAQRVWITRNYKGLQDKIKLVPIDLYNRPAWYKEKVYPENKVPALEHNGKIIGESLNLIKYVDSNFEGPSLFPEEPAKRQFGEELLSFVDKFLGGIYASFKSDPIKEANTQFDYLENALSKFDDGPFLLGQFSLADIAYITFVERFRIFLSEAFKYDVTAGRPKLALWIEELDKIDAYKVTKVTDPKELVEMYKKHFMGLQDKIKLVPVDLYNRPAWYKEKVYPENKVPALEHNGKIIGESLNLIKYVDSNFEGPSLFPEEPAKRQFGEELLSYVDKFVDGIDASFKSDPIKEANAQFDYLENALSKFDDGPFLLGQFSLADIAYIPFVERYQIFLSEAFKYDITAGRPKLLLWIEELNKIDAYEATKTKHTHNIKRGLLGLIILKSHDGSFDFLSLAVNGEWLYIYFGCPFAQRVWITRNYKGLQDKIKLVPIDLDNRPAWYKEKVYPPNKVPALEHNGKIIGESLDLIKYLESNFEGPSLFPEEPARRQFAEELLSYSDKFVGGMYGSFKSDPIKEANTHFDYLENALSKFDDGPLLLGRQFSVADVVYIPFVERFQIFLSEAFKYDITEGRPKLVLWIEELNKIDAYKATKLRDPKQLVEFYKKHLLDQ</sequence>
<evidence type="ECO:0000259" key="6">
    <source>
        <dbReference type="PROSITE" id="PS50405"/>
    </source>
</evidence>
<dbReference type="PANTHER" id="PTHR44328">
    <property type="entry name" value="GLUTATHIONE S-TRANSFERASE L1"/>
    <property type="match status" value="1"/>
</dbReference>
<evidence type="ECO:0000256" key="3">
    <source>
        <dbReference type="ARBA" id="ARBA00047960"/>
    </source>
</evidence>
<dbReference type="Pfam" id="PF13410">
    <property type="entry name" value="GST_C_2"/>
    <property type="match status" value="3"/>
</dbReference>
<name>A0A8K0E9V7_9ROSA</name>
<dbReference type="SUPFAM" id="SSF47616">
    <property type="entry name" value="GST C-terminal domain-like"/>
    <property type="match status" value="3"/>
</dbReference>
<dbReference type="InterPro" id="IPR004045">
    <property type="entry name" value="Glutathione_S-Trfase_N"/>
</dbReference>
<dbReference type="CDD" id="cd00570">
    <property type="entry name" value="GST_N_family"/>
    <property type="match status" value="1"/>
</dbReference>
<dbReference type="Gene3D" id="3.40.30.10">
    <property type="entry name" value="Glutaredoxin"/>
    <property type="match status" value="3"/>
</dbReference>
<comment type="similarity">
    <text evidence="4">Belongs to the GST superfamily. Lambda family.</text>
</comment>
<feature type="domain" description="GST N-terminal" evidence="5">
    <location>
        <begin position="26"/>
        <end position="107"/>
    </location>
</feature>
<organism evidence="7 8">
    <name type="scientific">Rhamnella rubrinervis</name>
    <dbReference type="NCBI Taxonomy" id="2594499"/>
    <lineage>
        <taxon>Eukaryota</taxon>
        <taxon>Viridiplantae</taxon>
        <taxon>Streptophyta</taxon>
        <taxon>Embryophyta</taxon>
        <taxon>Tracheophyta</taxon>
        <taxon>Spermatophyta</taxon>
        <taxon>Magnoliopsida</taxon>
        <taxon>eudicotyledons</taxon>
        <taxon>Gunneridae</taxon>
        <taxon>Pentapetalae</taxon>
        <taxon>rosids</taxon>
        <taxon>fabids</taxon>
        <taxon>Rosales</taxon>
        <taxon>Rhamnaceae</taxon>
        <taxon>rhamnoid group</taxon>
        <taxon>Rhamneae</taxon>
        <taxon>Rhamnella</taxon>
    </lineage>
</organism>
<dbReference type="InterPro" id="IPR036249">
    <property type="entry name" value="Thioredoxin-like_sf"/>
</dbReference>
<protein>
    <recommendedName>
        <fullName evidence="1">glutathione transferase</fullName>
        <ecNumber evidence="1">2.5.1.18</ecNumber>
    </recommendedName>
</protein>
<dbReference type="InterPro" id="IPR044629">
    <property type="entry name" value="GSTL1/2/3"/>
</dbReference>
<dbReference type="InterPro" id="IPR036282">
    <property type="entry name" value="Glutathione-S-Trfase_C_sf"/>
</dbReference>
<dbReference type="InterPro" id="IPR010987">
    <property type="entry name" value="Glutathione-S-Trfase_C-like"/>
</dbReference>
<dbReference type="EMBL" id="VOIH02000007">
    <property type="protein sequence ID" value="KAF3442069.1"/>
    <property type="molecule type" value="Genomic_DNA"/>
</dbReference>
<dbReference type="FunFam" id="3.40.30.10:FF:000091">
    <property type="entry name" value="Glutathione S-transferase L2, chloroplastic"/>
    <property type="match status" value="2"/>
</dbReference>
<dbReference type="PROSITE" id="PS50405">
    <property type="entry name" value="GST_CTER"/>
    <property type="match status" value="1"/>
</dbReference>
<keyword evidence="2" id="KW-0216">Detoxification</keyword>
<accession>A0A8K0E9V7</accession>
<evidence type="ECO:0000313" key="7">
    <source>
        <dbReference type="EMBL" id="KAF3442069.1"/>
    </source>
</evidence>
<dbReference type="OrthoDB" id="4951845at2759"/>
<feature type="domain" description="GST N-terminal" evidence="5">
    <location>
        <begin position="437"/>
        <end position="518"/>
    </location>
</feature>
<evidence type="ECO:0000256" key="2">
    <source>
        <dbReference type="ARBA" id="ARBA00022575"/>
    </source>
</evidence>
<dbReference type="PANTHER" id="PTHR44328:SF6">
    <property type="entry name" value="GLUTATHIONE S-TRANSFERASE L1-RELATED"/>
    <property type="match status" value="1"/>
</dbReference>
<dbReference type="Pfam" id="PF13417">
    <property type="entry name" value="GST_N_3"/>
    <property type="match status" value="3"/>
</dbReference>
<comment type="caution">
    <text evidence="7">The sequence shown here is derived from an EMBL/GenBank/DDBJ whole genome shotgun (WGS) entry which is preliminary data.</text>
</comment>
<dbReference type="PROSITE" id="PS50404">
    <property type="entry name" value="GST_NTER"/>
    <property type="match status" value="2"/>
</dbReference>